<accession>A0ABR3JQH1</accession>
<evidence type="ECO:0000256" key="1">
    <source>
        <dbReference type="SAM" id="MobiDB-lite"/>
    </source>
</evidence>
<proteinExistence type="predicted"/>
<evidence type="ECO:0000313" key="3">
    <source>
        <dbReference type="Proteomes" id="UP001556367"/>
    </source>
</evidence>
<comment type="caution">
    <text evidence="2">The sequence shown here is derived from an EMBL/GenBank/DDBJ whole genome shotgun (WGS) entry which is preliminary data.</text>
</comment>
<dbReference type="Proteomes" id="UP001556367">
    <property type="component" value="Unassembled WGS sequence"/>
</dbReference>
<gene>
    <name evidence="2" type="ORF">HGRIS_000247</name>
</gene>
<dbReference type="EMBL" id="JASNQZ010000004">
    <property type="protein sequence ID" value="KAL0958069.1"/>
    <property type="molecule type" value="Genomic_DNA"/>
</dbReference>
<reference evidence="3" key="1">
    <citation type="submission" date="2024-06" db="EMBL/GenBank/DDBJ databases">
        <title>Multi-omics analyses provide insights into the biosynthesis of the anticancer antibiotic pleurotin in Hohenbuehelia grisea.</title>
        <authorList>
            <person name="Weaver J.A."/>
            <person name="Alberti F."/>
        </authorList>
    </citation>
    <scope>NUCLEOTIDE SEQUENCE [LARGE SCALE GENOMIC DNA]</scope>
    <source>
        <strain evidence="3">T-177</strain>
    </source>
</reference>
<name>A0ABR3JQH1_9AGAR</name>
<protein>
    <submittedName>
        <fullName evidence="2">Uncharacterized protein</fullName>
    </submittedName>
</protein>
<feature type="region of interest" description="Disordered" evidence="1">
    <location>
        <begin position="1"/>
        <end position="21"/>
    </location>
</feature>
<evidence type="ECO:0000313" key="2">
    <source>
        <dbReference type="EMBL" id="KAL0958069.1"/>
    </source>
</evidence>
<keyword evidence="3" id="KW-1185">Reference proteome</keyword>
<organism evidence="2 3">
    <name type="scientific">Hohenbuehelia grisea</name>
    <dbReference type="NCBI Taxonomy" id="104357"/>
    <lineage>
        <taxon>Eukaryota</taxon>
        <taxon>Fungi</taxon>
        <taxon>Dikarya</taxon>
        <taxon>Basidiomycota</taxon>
        <taxon>Agaricomycotina</taxon>
        <taxon>Agaricomycetes</taxon>
        <taxon>Agaricomycetidae</taxon>
        <taxon>Agaricales</taxon>
        <taxon>Pleurotineae</taxon>
        <taxon>Pleurotaceae</taxon>
        <taxon>Hohenbuehelia</taxon>
    </lineage>
</organism>
<feature type="compositionally biased region" description="Basic residues" evidence="1">
    <location>
        <begin position="1"/>
        <end position="15"/>
    </location>
</feature>
<sequence>MPGPGRSRKGGKKPSKATDAKSTLTISRQAYLELLAKTDDWPGILVLTYHHFGIPDLYTKSGFKKIHEDFEGVCSRLDAAYSAFPRHEKVLGSIALIYGYMCSDGILKAKILNEKLIRRLLPLIEMEFCRLVVLQTLVVVTNSADPSLKALVAQEASSLVKILTCRPQDPTLVDAAIILLSEVVPALLTAKQTPAAKSSRRIDIPSQLKEVMGASKEKGTSSYALSFIPMLLHPICELDRAAALGNPMVPRFLVACLRNKDWIIRVLLE</sequence>